<sequence>MVFSLFFSLGASGSKGSMFPFLSGEYISVFRPVLRAVTSPPGSNLPH</sequence>
<accession>A0A0E9PD96</accession>
<reference evidence="1" key="1">
    <citation type="submission" date="2014-11" db="EMBL/GenBank/DDBJ databases">
        <authorList>
            <person name="Amaro Gonzalez C."/>
        </authorList>
    </citation>
    <scope>NUCLEOTIDE SEQUENCE</scope>
</reference>
<reference evidence="1" key="2">
    <citation type="journal article" date="2015" name="Fish Shellfish Immunol.">
        <title>Early steps in the European eel (Anguilla anguilla)-Vibrio vulnificus interaction in the gills: Role of the RtxA13 toxin.</title>
        <authorList>
            <person name="Callol A."/>
            <person name="Pajuelo D."/>
            <person name="Ebbesson L."/>
            <person name="Teles M."/>
            <person name="MacKenzie S."/>
            <person name="Amaro C."/>
        </authorList>
    </citation>
    <scope>NUCLEOTIDE SEQUENCE</scope>
</reference>
<dbReference type="AlphaFoldDB" id="A0A0E9PD96"/>
<protein>
    <submittedName>
        <fullName evidence="1">Uncharacterized protein</fullName>
    </submittedName>
</protein>
<organism evidence="1">
    <name type="scientific">Anguilla anguilla</name>
    <name type="common">European freshwater eel</name>
    <name type="synonym">Muraena anguilla</name>
    <dbReference type="NCBI Taxonomy" id="7936"/>
    <lineage>
        <taxon>Eukaryota</taxon>
        <taxon>Metazoa</taxon>
        <taxon>Chordata</taxon>
        <taxon>Craniata</taxon>
        <taxon>Vertebrata</taxon>
        <taxon>Euteleostomi</taxon>
        <taxon>Actinopterygii</taxon>
        <taxon>Neopterygii</taxon>
        <taxon>Teleostei</taxon>
        <taxon>Anguilliformes</taxon>
        <taxon>Anguillidae</taxon>
        <taxon>Anguilla</taxon>
    </lineage>
</organism>
<dbReference type="EMBL" id="GBXM01106542">
    <property type="protein sequence ID" value="JAH02035.1"/>
    <property type="molecule type" value="Transcribed_RNA"/>
</dbReference>
<proteinExistence type="predicted"/>
<name>A0A0E9PD96_ANGAN</name>
<evidence type="ECO:0000313" key="1">
    <source>
        <dbReference type="EMBL" id="JAH02035.1"/>
    </source>
</evidence>